<reference evidence="1 2" key="1">
    <citation type="submission" date="2016-10" db="EMBL/GenBank/DDBJ databases">
        <title>Comparative genomics uncovers the prolific and rare metabolic potential of the cyanobacterial genus Moorea.</title>
        <authorList>
            <person name="Leao T."/>
            <person name="Castelao G."/>
            <person name="Korobeynikov A."/>
            <person name="Monroe E.A."/>
            <person name="Podell S."/>
            <person name="Glukhov E."/>
            <person name="Allen E."/>
            <person name="Gerwick W.H."/>
            <person name="Gerwick L."/>
        </authorList>
    </citation>
    <scope>NUCLEOTIDE SEQUENCE [LARGE SCALE GENOMIC DNA]</scope>
    <source>
        <strain evidence="1 2">PNG5-198</strain>
    </source>
</reference>
<protein>
    <submittedName>
        <fullName evidence="1">Uncharacterized protein</fullName>
    </submittedName>
</protein>
<sequence>MTPLNSFTFVYKETILENYLRHVNLPKLATLNLSQTEDWLGKHPSQLFVGRYFFCEWFKEHDFLKSILRG</sequence>
<keyword evidence="2" id="KW-1185">Reference proteome</keyword>
<dbReference type="Proteomes" id="UP000186657">
    <property type="component" value="Unassembled WGS sequence"/>
</dbReference>
<gene>
    <name evidence="1" type="ORF">BJP37_31020</name>
</gene>
<accession>A0A1U7NA49</accession>
<comment type="caution">
    <text evidence="1">The sequence shown here is derived from an EMBL/GenBank/DDBJ whole genome shotgun (WGS) entry which is preliminary data.</text>
</comment>
<evidence type="ECO:0000313" key="2">
    <source>
        <dbReference type="Proteomes" id="UP000186657"/>
    </source>
</evidence>
<proteinExistence type="predicted"/>
<dbReference type="AlphaFoldDB" id="A0A1U7NA49"/>
<dbReference type="EMBL" id="MKZS01000001">
    <property type="protein sequence ID" value="OLT62805.1"/>
    <property type="molecule type" value="Genomic_DNA"/>
</dbReference>
<name>A0A1U7NA49_9CYAN</name>
<organism evidence="1 2">
    <name type="scientific">Moorena bouillonii PNG</name>
    <dbReference type="NCBI Taxonomy" id="568701"/>
    <lineage>
        <taxon>Bacteria</taxon>
        <taxon>Bacillati</taxon>
        <taxon>Cyanobacteriota</taxon>
        <taxon>Cyanophyceae</taxon>
        <taxon>Coleofasciculales</taxon>
        <taxon>Coleofasciculaceae</taxon>
        <taxon>Moorena</taxon>
    </lineage>
</organism>
<evidence type="ECO:0000313" key="1">
    <source>
        <dbReference type="EMBL" id="OLT62805.1"/>
    </source>
</evidence>